<dbReference type="RefSeq" id="XP_020306433.1">
    <property type="nucleotide sequence ID" value="XM_020449954.1"/>
</dbReference>
<protein>
    <submittedName>
        <fullName evidence="1">Uncharacterized protein</fullName>
    </submittedName>
</protein>
<dbReference type="AlphaFoldDB" id="A0A1S0UJN7"/>
<dbReference type="KEGG" id="loa:LOAG_17293"/>
<name>A0A1S0UJN7_LOALO</name>
<dbReference type="InParanoid" id="A0A1S0UJN7"/>
<dbReference type="CTD" id="31251623"/>
<dbReference type="EMBL" id="JH712124">
    <property type="protein sequence ID" value="EJD75578.1"/>
    <property type="molecule type" value="Genomic_DNA"/>
</dbReference>
<sequence length="60" mass="7109">MTIIAETPDIPAIISIHEVTNIYECTHTRTHIWGHTHTYTYTYTHTHIHIHTKAQMHLYL</sequence>
<dbReference type="GeneID" id="31251623"/>
<reference evidence="1" key="1">
    <citation type="submission" date="2012-04" db="EMBL/GenBank/DDBJ databases">
        <title>The Genome Sequence of Loa loa.</title>
        <authorList>
            <consortium name="The Broad Institute Genome Sequencing Platform"/>
            <consortium name="Broad Institute Genome Sequencing Center for Infectious Disease"/>
            <person name="Nutman T.B."/>
            <person name="Fink D.L."/>
            <person name="Russ C."/>
            <person name="Young S."/>
            <person name="Zeng Q."/>
            <person name="Gargeya S."/>
            <person name="Alvarado L."/>
            <person name="Berlin A."/>
            <person name="Chapman S.B."/>
            <person name="Chen Z."/>
            <person name="Freedman E."/>
            <person name="Gellesch M."/>
            <person name="Goldberg J."/>
            <person name="Griggs A."/>
            <person name="Gujja S."/>
            <person name="Heilman E.R."/>
            <person name="Heiman D."/>
            <person name="Howarth C."/>
            <person name="Mehta T."/>
            <person name="Neiman D."/>
            <person name="Pearson M."/>
            <person name="Roberts A."/>
            <person name="Saif S."/>
            <person name="Shea T."/>
            <person name="Shenoy N."/>
            <person name="Sisk P."/>
            <person name="Stolte C."/>
            <person name="Sykes S."/>
            <person name="White J."/>
            <person name="Yandava C."/>
            <person name="Haas B."/>
            <person name="Henn M.R."/>
            <person name="Nusbaum C."/>
            <person name="Birren B."/>
        </authorList>
    </citation>
    <scope>NUCLEOTIDE SEQUENCE [LARGE SCALE GENOMIC DNA]</scope>
</reference>
<gene>
    <name evidence="1" type="ORF">LOAG_17293</name>
</gene>
<proteinExistence type="predicted"/>
<organism evidence="1">
    <name type="scientific">Loa loa</name>
    <name type="common">Eye worm</name>
    <name type="synonym">Filaria loa</name>
    <dbReference type="NCBI Taxonomy" id="7209"/>
    <lineage>
        <taxon>Eukaryota</taxon>
        <taxon>Metazoa</taxon>
        <taxon>Ecdysozoa</taxon>
        <taxon>Nematoda</taxon>
        <taxon>Chromadorea</taxon>
        <taxon>Rhabditida</taxon>
        <taxon>Spirurina</taxon>
        <taxon>Spiruromorpha</taxon>
        <taxon>Filarioidea</taxon>
        <taxon>Onchocercidae</taxon>
        <taxon>Loa</taxon>
    </lineage>
</organism>
<evidence type="ECO:0000313" key="1">
    <source>
        <dbReference type="EMBL" id="EJD75578.1"/>
    </source>
</evidence>
<accession>A0A1S0UJN7</accession>